<proteinExistence type="predicted"/>
<dbReference type="PROSITE" id="PS50943">
    <property type="entry name" value="HTH_CROC1"/>
    <property type="match status" value="1"/>
</dbReference>
<name>A0A7L9QBU7_9ZZZZ</name>
<feature type="domain" description="HTH cro/C1-type" evidence="1">
    <location>
        <begin position="23"/>
        <end position="57"/>
    </location>
</feature>
<dbReference type="InterPro" id="IPR001387">
    <property type="entry name" value="Cro/C1-type_HTH"/>
</dbReference>
<protein>
    <recommendedName>
        <fullName evidence="1">HTH cro/C1-type domain-containing protein</fullName>
    </recommendedName>
</protein>
<sequence length="124" mass="13306">MTFLDHELAGLGEAPTGWARRNGITPTNLGKWRDGLDPTLESLEELAIALGRPMVDLLLAAGYITKADVAGRTVTPTPLPNVSDAIERDPQLSNAARAILRGALDLAQNAQPGMKPKRKTIKIE</sequence>
<accession>A0A7L9QBU7</accession>
<dbReference type="EMBL" id="MW000467">
    <property type="protein sequence ID" value="QOL00369.1"/>
    <property type="molecule type" value="Genomic_DNA"/>
</dbReference>
<reference evidence="2" key="1">
    <citation type="submission" date="2020-09" db="EMBL/GenBank/DDBJ databases">
        <title>A new high-throughput screening method to detect antimicrobial volatiles from metagenomic clone libraries.</title>
        <authorList>
            <person name="Stocker F."/>
            <person name="Obermeier M."/>
            <person name="Resch K."/>
            <person name="Berg G."/>
            <person name="Mueller Bogota C.A."/>
        </authorList>
    </citation>
    <scope>NUCLEOTIDE SEQUENCE</scope>
</reference>
<dbReference type="AlphaFoldDB" id="A0A7L9QBU7"/>
<evidence type="ECO:0000313" key="2">
    <source>
        <dbReference type="EMBL" id="QOL00369.1"/>
    </source>
</evidence>
<evidence type="ECO:0000259" key="1">
    <source>
        <dbReference type="PROSITE" id="PS50943"/>
    </source>
</evidence>
<organism evidence="2">
    <name type="scientific">uncultured organism</name>
    <dbReference type="NCBI Taxonomy" id="155900"/>
    <lineage>
        <taxon>unclassified sequences</taxon>
        <taxon>environmental samples</taxon>
    </lineage>
</organism>